<evidence type="ECO:0000313" key="14">
    <source>
        <dbReference type="Proteomes" id="UP000694924"/>
    </source>
</evidence>
<keyword evidence="7" id="KW-0539">Nucleus</keyword>
<evidence type="ECO:0000256" key="5">
    <source>
        <dbReference type="ARBA" id="ARBA00022839"/>
    </source>
</evidence>
<dbReference type="PANTHER" id="PTHR13620:SF109">
    <property type="entry name" value="3'-5' EXONUCLEASE"/>
    <property type="match status" value="1"/>
</dbReference>
<dbReference type="InterPro" id="IPR051132">
    <property type="entry name" value="3-5_Exonuclease_domain"/>
</dbReference>
<sequence>MITRQKLQNSPQLVDINKQTYEEQKLDISALPSIVFKGKIDFSNDFYDCAKICDNIIEEIEKLEDNIVPIGFDLEWPFDYKTGAKKTALAQICLNESVCHLLHLYNLSKLPAAFVQLLSHPKVRLVGVKVKNDVRKLGRDFSEFPAEKVVIENCIECGPLANKILNRSCHWSLKNLTAYMLKKKIDKNPEVRNSKWHIQPLSKAQKIYAATDAYVSLLNYLAIKERSSEKEEESSEKKETCKKEED</sequence>
<dbReference type="InterPro" id="IPR012337">
    <property type="entry name" value="RNaseH-like_sf"/>
</dbReference>
<comment type="subcellular location">
    <subcellularLocation>
        <location evidence="1">Nucleus</location>
    </subcellularLocation>
</comment>
<accession>A0ABM1J528</accession>
<evidence type="ECO:0000256" key="6">
    <source>
        <dbReference type="ARBA" id="ARBA00022842"/>
    </source>
</evidence>
<feature type="region of interest" description="Disordered" evidence="12">
    <location>
        <begin position="225"/>
        <end position="246"/>
    </location>
</feature>
<dbReference type="SUPFAM" id="SSF53098">
    <property type="entry name" value="Ribonuclease H-like"/>
    <property type="match status" value="1"/>
</dbReference>
<evidence type="ECO:0000313" key="15">
    <source>
        <dbReference type="RefSeq" id="XP_015187566.1"/>
    </source>
</evidence>
<feature type="domain" description="3'-5' exonuclease" evidence="13">
    <location>
        <begin position="47"/>
        <end position="228"/>
    </location>
</feature>
<dbReference type="SMART" id="SM00474">
    <property type="entry name" value="35EXOc"/>
    <property type="match status" value="1"/>
</dbReference>
<evidence type="ECO:0000256" key="7">
    <source>
        <dbReference type="ARBA" id="ARBA00023242"/>
    </source>
</evidence>
<dbReference type="Proteomes" id="UP000694924">
    <property type="component" value="Unplaced"/>
</dbReference>
<evidence type="ECO:0000256" key="10">
    <source>
        <dbReference type="ARBA" id="ARBA00042761"/>
    </source>
</evidence>
<evidence type="ECO:0000256" key="3">
    <source>
        <dbReference type="ARBA" id="ARBA00022723"/>
    </source>
</evidence>
<dbReference type="GeneID" id="107072290"/>
<evidence type="ECO:0000256" key="11">
    <source>
        <dbReference type="ARBA" id="ARBA00045901"/>
    </source>
</evidence>
<evidence type="ECO:0000256" key="12">
    <source>
        <dbReference type="SAM" id="MobiDB-lite"/>
    </source>
</evidence>
<comment type="similarity">
    <text evidence="8">Belongs to the WRNexo family.</text>
</comment>
<dbReference type="InterPro" id="IPR036397">
    <property type="entry name" value="RNaseH_sf"/>
</dbReference>
<evidence type="ECO:0000256" key="4">
    <source>
        <dbReference type="ARBA" id="ARBA00022801"/>
    </source>
</evidence>
<gene>
    <name evidence="15" type="primary">LOC107072290</name>
</gene>
<keyword evidence="4" id="KW-0378">Hydrolase</keyword>
<dbReference type="InterPro" id="IPR002562">
    <property type="entry name" value="3'-5'_exonuclease_dom"/>
</dbReference>
<dbReference type="Gene3D" id="3.30.420.10">
    <property type="entry name" value="Ribonuclease H-like superfamily/Ribonuclease H"/>
    <property type="match status" value="1"/>
</dbReference>
<name>A0ABM1J528_POLDO</name>
<proteinExistence type="inferred from homology"/>
<dbReference type="CDD" id="cd06141">
    <property type="entry name" value="WRN_exo"/>
    <property type="match status" value="1"/>
</dbReference>
<protein>
    <recommendedName>
        <fullName evidence="9">3'-5' exonuclease</fullName>
    </recommendedName>
    <alternativeName>
        <fullName evidence="10">Werner Syndrome-like exonuclease</fullName>
    </alternativeName>
</protein>
<comment type="function">
    <text evidence="11">Has exonuclease activity on both single-stranded and duplex templates bearing overhangs, but not blunt ended duplex DNA, and cleaves in a 3'-5' direction. Essential for the formation of DNA replication focal centers. Has an important role in maintaining genome stability.</text>
</comment>
<dbReference type="PANTHER" id="PTHR13620">
    <property type="entry name" value="3-5 EXONUCLEASE"/>
    <property type="match status" value="1"/>
</dbReference>
<keyword evidence="5" id="KW-0269">Exonuclease</keyword>
<keyword evidence="6" id="KW-0460">Magnesium</keyword>
<dbReference type="Pfam" id="PF01612">
    <property type="entry name" value="DNA_pol_A_exo1"/>
    <property type="match status" value="1"/>
</dbReference>
<organism evidence="14 15">
    <name type="scientific">Polistes dominula</name>
    <name type="common">European paper wasp</name>
    <name type="synonym">Vespa dominula</name>
    <dbReference type="NCBI Taxonomy" id="743375"/>
    <lineage>
        <taxon>Eukaryota</taxon>
        <taxon>Metazoa</taxon>
        <taxon>Ecdysozoa</taxon>
        <taxon>Arthropoda</taxon>
        <taxon>Hexapoda</taxon>
        <taxon>Insecta</taxon>
        <taxon>Pterygota</taxon>
        <taxon>Neoptera</taxon>
        <taxon>Endopterygota</taxon>
        <taxon>Hymenoptera</taxon>
        <taxon>Apocrita</taxon>
        <taxon>Aculeata</taxon>
        <taxon>Vespoidea</taxon>
        <taxon>Vespidae</taxon>
        <taxon>Polistinae</taxon>
        <taxon>Polistini</taxon>
        <taxon>Polistes</taxon>
    </lineage>
</organism>
<keyword evidence="14" id="KW-1185">Reference proteome</keyword>
<keyword evidence="2" id="KW-0540">Nuclease</keyword>
<evidence type="ECO:0000259" key="13">
    <source>
        <dbReference type="SMART" id="SM00474"/>
    </source>
</evidence>
<evidence type="ECO:0000256" key="8">
    <source>
        <dbReference type="ARBA" id="ARBA00037949"/>
    </source>
</evidence>
<evidence type="ECO:0000256" key="1">
    <source>
        <dbReference type="ARBA" id="ARBA00004123"/>
    </source>
</evidence>
<reference evidence="15" key="1">
    <citation type="submission" date="2025-08" db="UniProtKB">
        <authorList>
            <consortium name="RefSeq"/>
        </authorList>
    </citation>
    <scope>IDENTIFICATION</scope>
    <source>
        <tissue evidence="15">Whole body</tissue>
    </source>
</reference>
<keyword evidence="3" id="KW-0479">Metal-binding</keyword>
<evidence type="ECO:0000256" key="2">
    <source>
        <dbReference type="ARBA" id="ARBA00022722"/>
    </source>
</evidence>
<evidence type="ECO:0000256" key="9">
    <source>
        <dbReference type="ARBA" id="ARBA00040531"/>
    </source>
</evidence>
<dbReference type="RefSeq" id="XP_015187566.1">
    <property type="nucleotide sequence ID" value="XM_015332080.1"/>
</dbReference>